<feature type="domain" description="RING-type" evidence="12">
    <location>
        <begin position="414"/>
        <end position="453"/>
    </location>
</feature>
<dbReference type="SMART" id="SM00490">
    <property type="entry name" value="HELICc"/>
    <property type="match status" value="1"/>
</dbReference>
<gene>
    <name evidence="15" type="ORF">CEURO_LOCUS1888</name>
</gene>
<evidence type="ECO:0000256" key="4">
    <source>
        <dbReference type="ARBA" id="ARBA00022741"/>
    </source>
</evidence>
<reference evidence="15" key="1">
    <citation type="submission" date="2022-07" db="EMBL/GenBank/DDBJ databases">
        <authorList>
            <person name="Macas J."/>
            <person name="Novak P."/>
            <person name="Neumann P."/>
        </authorList>
    </citation>
    <scope>NUCLEOTIDE SEQUENCE</scope>
</reference>
<dbReference type="InterPro" id="IPR049730">
    <property type="entry name" value="SNF2/RAD54-like_C"/>
</dbReference>
<dbReference type="GO" id="GO:0016787">
    <property type="term" value="F:hydrolase activity"/>
    <property type="evidence" value="ECO:0007669"/>
    <property type="project" value="UniProtKB-KW"/>
</dbReference>
<evidence type="ECO:0000313" key="16">
    <source>
        <dbReference type="Proteomes" id="UP001152484"/>
    </source>
</evidence>
<dbReference type="SUPFAM" id="SSF57850">
    <property type="entry name" value="RING/U-box"/>
    <property type="match status" value="1"/>
</dbReference>
<dbReference type="Pfam" id="PF00176">
    <property type="entry name" value="SNF2-rel_dom"/>
    <property type="match status" value="1"/>
</dbReference>
<dbReference type="GO" id="GO:0005634">
    <property type="term" value="C:nucleus"/>
    <property type="evidence" value="ECO:0007669"/>
    <property type="project" value="TreeGrafter"/>
</dbReference>
<organism evidence="15 16">
    <name type="scientific">Cuscuta europaea</name>
    <name type="common">European dodder</name>
    <dbReference type="NCBI Taxonomy" id="41803"/>
    <lineage>
        <taxon>Eukaryota</taxon>
        <taxon>Viridiplantae</taxon>
        <taxon>Streptophyta</taxon>
        <taxon>Embryophyta</taxon>
        <taxon>Tracheophyta</taxon>
        <taxon>Spermatophyta</taxon>
        <taxon>Magnoliopsida</taxon>
        <taxon>eudicotyledons</taxon>
        <taxon>Gunneridae</taxon>
        <taxon>Pentapetalae</taxon>
        <taxon>asterids</taxon>
        <taxon>lamiids</taxon>
        <taxon>Solanales</taxon>
        <taxon>Convolvulaceae</taxon>
        <taxon>Cuscuteae</taxon>
        <taxon>Cuscuta</taxon>
        <taxon>Cuscuta subgen. Cuscuta</taxon>
    </lineage>
</organism>
<dbReference type="PROSITE" id="PS50089">
    <property type="entry name" value="ZF_RING_2"/>
    <property type="match status" value="1"/>
</dbReference>
<evidence type="ECO:0000256" key="7">
    <source>
        <dbReference type="ARBA" id="ARBA00022806"/>
    </source>
</evidence>
<dbReference type="PANTHER" id="PTHR45626">
    <property type="entry name" value="TRANSCRIPTION TERMINATION FACTOR 2-RELATED"/>
    <property type="match status" value="1"/>
</dbReference>
<dbReference type="InterPro" id="IPR014001">
    <property type="entry name" value="Helicase_ATP-bd"/>
</dbReference>
<evidence type="ECO:0000259" key="14">
    <source>
        <dbReference type="PROSITE" id="PS51194"/>
    </source>
</evidence>
<sequence length="634" mass="71301">MACKKEALGTLDPPNAIIKSELLPHQKEGLWWLVQKEKGHDLPPFWKERDGLYVNVLTRYCTVHCPDRIRGGIFADDMGLGKTLTILSLIALDKFIDMEEMEDVQISSIGEGSESGRDSGETMKGMSSNMVSSSHMKTTLVVCPPAVFSVWITHLEGHTKVGSLKVYMYYGSKRTKDANVLQQYDLVLTTYNTLAKQNELLDSPVKLIEWWRVVLDEAHVIKNADSKQSQVVNNLKAKCRWVVTGTPVQNSPFDLYSFMAFLRVEPFSVKNYWNSFIQLPLSHGDQMGFLRLQALMETMSLRRTKDKTPVGLPTKTIRTYHVKLSKEEREIYDQMECKANQIIKNYISEESSMKNYWTVLSALVRLRQICADVSLVPAQLRDLLPASQIGDVQSNPELLSKLLMALQDDDGLDCPICISPPKETVITCCAHIFCKMCILKTLQQSNPGCPMCRHPLAESDLFFAPSQASVPGHEGNSPSSKVSALLDLLLAERERDPTAKSVVFSQFRSMLHILGEPLKAMGFKILRLDGSVNAKKRVQVIREFSVQAPEGATVLLASLKSSGAGVNLTMASSVYLFDPWWNPAVEEQAMDRVHRIGQTKEVKIVRMIALDTIEERILCLQEKKKLLASEVFWK</sequence>
<evidence type="ECO:0000313" key="15">
    <source>
        <dbReference type="EMBL" id="CAH9062329.1"/>
    </source>
</evidence>
<protein>
    <submittedName>
        <fullName evidence="15">Uncharacterized protein</fullName>
    </submittedName>
</protein>
<dbReference type="PANTHER" id="PTHR45626:SF17">
    <property type="entry name" value="HELICASE-LIKE TRANSCRIPTION FACTOR"/>
    <property type="match status" value="1"/>
</dbReference>
<keyword evidence="9" id="KW-0067">ATP-binding</keyword>
<keyword evidence="16" id="KW-1185">Reference proteome</keyword>
<dbReference type="PROSITE" id="PS51194">
    <property type="entry name" value="HELICASE_CTER"/>
    <property type="match status" value="1"/>
</dbReference>
<dbReference type="SUPFAM" id="SSF52540">
    <property type="entry name" value="P-loop containing nucleoside triphosphate hydrolases"/>
    <property type="match status" value="2"/>
</dbReference>
<evidence type="ECO:0000256" key="8">
    <source>
        <dbReference type="ARBA" id="ARBA00022833"/>
    </source>
</evidence>
<dbReference type="InterPro" id="IPR018957">
    <property type="entry name" value="Znf_C3HC4_RING-type"/>
</dbReference>
<comment type="caution">
    <text evidence="15">The sequence shown here is derived from an EMBL/GenBank/DDBJ whole genome shotgun (WGS) entry which is preliminary data.</text>
</comment>
<dbReference type="GO" id="GO:0006281">
    <property type="term" value="P:DNA repair"/>
    <property type="evidence" value="ECO:0007669"/>
    <property type="project" value="TreeGrafter"/>
</dbReference>
<dbReference type="Pfam" id="PF00271">
    <property type="entry name" value="Helicase_C"/>
    <property type="match status" value="1"/>
</dbReference>
<dbReference type="InterPro" id="IPR000330">
    <property type="entry name" value="SNF2_N"/>
</dbReference>
<keyword evidence="6" id="KW-0378">Hydrolase</keyword>
<evidence type="ECO:0000256" key="2">
    <source>
        <dbReference type="ARBA" id="ARBA00008438"/>
    </source>
</evidence>
<evidence type="ECO:0000256" key="11">
    <source>
        <dbReference type="SAM" id="MobiDB-lite"/>
    </source>
</evidence>
<dbReference type="PROSITE" id="PS51192">
    <property type="entry name" value="HELICASE_ATP_BIND_1"/>
    <property type="match status" value="1"/>
</dbReference>
<dbReference type="SMART" id="SM00184">
    <property type="entry name" value="RING"/>
    <property type="match status" value="1"/>
</dbReference>
<dbReference type="Gene3D" id="3.40.50.10810">
    <property type="entry name" value="Tandem AAA-ATPase domain"/>
    <property type="match status" value="1"/>
</dbReference>
<evidence type="ECO:0000256" key="5">
    <source>
        <dbReference type="ARBA" id="ARBA00022771"/>
    </source>
</evidence>
<dbReference type="CDD" id="cd18793">
    <property type="entry name" value="SF2_C_SNF"/>
    <property type="match status" value="1"/>
</dbReference>
<dbReference type="OrthoDB" id="448448at2759"/>
<dbReference type="InterPro" id="IPR017907">
    <property type="entry name" value="Znf_RING_CS"/>
</dbReference>
<comment type="subcellular location">
    <subcellularLocation>
        <location evidence="1">Plastid</location>
    </subcellularLocation>
</comment>
<feature type="domain" description="Helicase ATP-binding" evidence="13">
    <location>
        <begin position="63"/>
        <end position="265"/>
    </location>
</feature>
<dbReference type="InterPro" id="IPR038718">
    <property type="entry name" value="SNF2-like_sf"/>
</dbReference>
<dbReference type="InterPro" id="IPR001841">
    <property type="entry name" value="Znf_RING"/>
</dbReference>
<dbReference type="InterPro" id="IPR050628">
    <property type="entry name" value="SNF2_RAD54_helicase_TF"/>
</dbReference>
<dbReference type="Gene3D" id="3.30.40.10">
    <property type="entry name" value="Zinc/RING finger domain, C3HC4 (zinc finger)"/>
    <property type="match status" value="1"/>
</dbReference>
<dbReference type="EMBL" id="CAMAPE010000004">
    <property type="protein sequence ID" value="CAH9062329.1"/>
    <property type="molecule type" value="Genomic_DNA"/>
</dbReference>
<keyword evidence="7" id="KW-0347">Helicase</keyword>
<dbReference type="SMART" id="SM00487">
    <property type="entry name" value="DEXDc"/>
    <property type="match status" value="1"/>
</dbReference>
<dbReference type="AlphaFoldDB" id="A0A9P0YK67"/>
<dbReference type="InterPro" id="IPR027417">
    <property type="entry name" value="P-loop_NTPase"/>
</dbReference>
<keyword evidence="8" id="KW-0862">Zinc</keyword>
<keyword evidence="5 10" id="KW-0863">Zinc-finger</keyword>
<dbReference type="InterPro" id="IPR001650">
    <property type="entry name" value="Helicase_C-like"/>
</dbReference>
<dbReference type="GO" id="GO:0008094">
    <property type="term" value="F:ATP-dependent activity, acting on DNA"/>
    <property type="evidence" value="ECO:0007669"/>
    <property type="project" value="TreeGrafter"/>
</dbReference>
<evidence type="ECO:0000256" key="3">
    <source>
        <dbReference type="ARBA" id="ARBA00022723"/>
    </source>
</evidence>
<evidence type="ECO:0000256" key="9">
    <source>
        <dbReference type="ARBA" id="ARBA00022840"/>
    </source>
</evidence>
<dbReference type="Pfam" id="PF00097">
    <property type="entry name" value="zf-C3HC4"/>
    <property type="match status" value="1"/>
</dbReference>
<keyword evidence="3" id="KW-0479">Metal-binding</keyword>
<comment type="similarity">
    <text evidence="2">Belongs to the SNF2/RAD54 helicase family. RAD16 subfamily.</text>
</comment>
<dbReference type="Proteomes" id="UP001152484">
    <property type="component" value="Unassembled WGS sequence"/>
</dbReference>
<dbReference type="GO" id="GO:0008270">
    <property type="term" value="F:zinc ion binding"/>
    <property type="evidence" value="ECO:0007669"/>
    <property type="project" value="UniProtKB-KW"/>
</dbReference>
<evidence type="ECO:0000256" key="10">
    <source>
        <dbReference type="PROSITE-ProRule" id="PRU00175"/>
    </source>
</evidence>
<dbReference type="GO" id="GO:0004386">
    <property type="term" value="F:helicase activity"/>
    <property type="evidence" value="ECO:0007669"/>
    <property type="project" value="UniProtKB-KW"/>
</dbReference>
<dbReference type="InterPro" id="IPR013083">
    <property type="entry name" value="Znf_RING/FYVE/PHD"/>
</dbReference>
<dbReference type="GO" id="GO:0005524">
    <property type="term" value="F:ATP binding"/>
    <property type="evidence" value="ECO:0007669"/>
    <property type="project" value="UniProtKB-KW"/>
</dbReference>
<feature type="domain" description="Helicase C-terminal" evidence="14">
    <location>
        <begin position="484"/>
        <end position="634"/>
    </location>
</feature>
<dbReference type="GO" id="GO:0009536">
    <property type="term" value="C:plastid"/>
    <property type="evidence" value="ECO:0007669"/>
    <property type="project" value="UniProtKB-SubCell"/>
</dbReference>
<feature type="region of interest" description="Disordered" evidence="11">
    <location>
        <begin position="107"/>
        <end position="128"/>
    </location>
</feature>
<evidence type="ECO:0000256" key="1">
    <source>
        <dbReference type="ARBA" id="ARBA00004474"/>
    </source>
</evidence>
<evidence type="ECO:0000259" key="12">
    <source>
        <dbReference type="PROSITE" id="PS50089"/>
    </source>
</evidence>
<dbReference type="PROSITE" id="PS00518">
    <property type="entry name" value="ZF_RING_1"/>
    <property type="match status" value="1"/>
</dbReference>
<keyword evidence="4" id="KW-0547">Nucleotide-binding</keyword>
<evidence type="ECO:0000259" key="13">
    <source>
        <dbReference type="PROSITE" id="PS51192"/>
    </source>
</evidence>
<accession>A0A9P0YK67</accession>
<evidence type="ECO:0000256" key="6">
    <source>
        <dbReference type="ARBA" id="ARBA00022801"/>
    </source>
</evidence>
<proteinExistence type="inferred from homology"/>
<dbReference type="Gene3D" id="3.40.50.300">
    <property type="entry name" value="P-loop containing nucleotide triphosphate hydrolases"/>
    <property type="match status" value="1"/>
</dbReference>
<name>A0A9P0YK67_CUSEU</name>